<dbReference type="AlphaFoldDB" id="A0A0P1B0I7"/>
<evidence type="ECO:0000256" key="1">
    <source>
        <dbReference type="SAM" id="MobiDB-lite"/>
    </source>
</evidence>
<evidence type="ECO:0000259" key="2">
    <source>
        <dbReference type="Pfam" id="PF25597"/>
    </source>
</evidence>
<keyword evidence="4" id="KW-1185">Reference proteome</keyword>
<dbReference type="OMA" id="PKLEACH"/>
<feature type="domain" description="Retroviral polymerase SH3-like" evidence="2">
    <location>
        <begin position="40"/>
        <end position="95"/>
    </location>
</feature>
<proteinExistence type="predicted"/>
<reference evidence="4" key="1">
    <citation type="submission" date="2014-09" db="EMBL/GenBank/DDBJ databases">
        <authorList>
            <person name="Sharma Rahul"/>
            <person name="Thines Marco"/>
        </authorList>
    </citation>
    <scope>NUCLEOTIDE SEQUENCE [LARGE SCALE GENOMIC DNA]</scope>
</reference>
<dbReference type="Proteomes" id="UP000054928">
    <property type="component" value="Unassembled WGS sequence"/>
</dbReference>
<dbReference type="STRING" id="4781.A0A0P1B0I7"/>
<dbReference type="OrthoDB" id="159564at2759"/>
<feature type="compositionally biased region" description="Basic and acidic residues" evidence="1">
    <location>
        <begin position="143"/>
        <end position="153"/>
    </location>
</feature>
<evidence type="ECO:0000313" key="3">
    <source>
        <dbReference type="EMBL" id="CEG48196.1"/>
    </source>
</evidence>
<feature type="compositionally biased region" description="Polar residues" evidence="1">
    <location>
        <begin position="155"/>
        <end position="164"/>
    </location>
</feature>
<dbReference type="EMBL" id="CCYD01002887">
    <property type="protein sequence ID" value="CEG48196.1"/>
    <property type="molecule type" value="Genomic_DNA"/>
</dbReference>
<dbReference type="GeneID" id="36400721"/>
<feature type="compositionally biased region" description="Basic and acidic residues" evidence="1">
    <location>
        <begin position="113"/>
        <end position="128"/>
    </location>
</feature>
<dbReference type="PANTHER" id="PTHR42648:SF28">
    <property type="entry name" value="TRANSPOSON-ENCODED PROTEIN WITH RIBONUCLEASE H-LIKE AND RETROVIRUS ZINC FINGER-LIKE DOMAINS"/>
    <property type="match status" value="1"/>
</dbReference>
<dbReference type="Pfam" id="PF25597">
    <property type="entry name" value="SH3_retrovirus"/>
    <property type="match status" value="1"/>
</dbReference>
<dbReference type="InterPro" id="IPR057670">
    <property type="entry name" value="SH3_retrovirus"/>
</dbReference>
<name>A0A0P1B0I7_PLAHL</name>
<dbReference type="RefSeq" id="XP_024584565.1">
    <property type="nucleotide sequence ID" value="XM_024719248.1"/>
</dbReference>
<evidence type="ECO:0000313" key="4">
    <source>
        <dbReference type="Proteomes" id="UP000054928"/>
    </source>
</evidence>
<feature type="region of interest" description="Disordered" evidence="1">
    <location>
        <begin position="98"/>
        <end position="172"/>
    </location>
</feature>
<dbReference type="InterPro" id="IPR039537">
    <property type="entry name" value="Retrotran_Ty1/copia-like"/>
</dbReference>
<dbReference type="PANTHER" id="PTHR42648">
    <property type="entry name" value="TRANSPOSASE, PUTATIVE-RELATED"/>
    <property type="match status" value="1"/>
</dbReference>
<organism evidence="3 4">
    <name type="scientific">Plasmopara halstedii</name>
    <name type="common">Downy mildew of sunflower</name>
    <dbReference type="NCBI Taxonomy" id="4781"/>
    <lineage>
        <taxon>Eukaryota</taxon>
        <taxon>Sar</taxon>
        <taxon>Stramenopiles</taxon>
        <taxon>Oomycota</taxon>
        <taxon>Peronosporomycetes</taxon>
        <taxon>Peronosporales</taxon>
        <taxon>Peronosporaceae</taxon>
        <taxon>Plasmopara</taxon>
    </lineage>
</organism>
<accession>A0A0P1B0I7</accession>
<sequence length="245" mass="27548">MMTAVDIRNVIPSASSPNASPFELVFKRKPRFQHMRVFGSQCYAHVAMAVRGKLDNSGVRCLMLDCSKQHKAYRLLNESTKAIIISRSVAVAENAPAMKTHRQGAPSLIDVVGDDKHDQESSDTKARESYQTPPTAPRGTPTRIEEVLNERSRGSVPTQRSSTPGRDDENESHVRLVRKNHAVLRYGHDFPNLRHGKFGLGDYEAGHDALYCFSAEDDGESTSTFEKLQQSKYRDEWLRVMESEI</sequence>
<protein>
    <submittedName>
        <fullName evidence="3">Retrotransposon unclassified</fullName>
    </submittedName>
</protein>